<protein>
    <recommendedName>
        <fullName evidence="2">Type II secretion system protein H</fullName>
    </recommendedName>
    <alternativeName>
        <fullName evidence="10">General secretion pathway protein H</fullName>
    </alternativeName>
</protein>
<dbReference type="Proteomes" id="UP000228593">
    <property type="component" value="Unassembled WGS sequence"/>
</dbReference>
<dbReference type="Gene3D" id="3.55.40.10">
    <property type="entry name" value="minor pseudopilin epsh domain"/>
    <property type="match status" value="1"/>
</dbReference>
<evidence type="ECO:0000256" key="2">
    <source>
        <dbReference type="ARBA" id="ARBA00021549"/>
    </source>
</evidence>
<reference evidence="12 13" key="1">
    <citation type="submission" date="2017-10" db="EMBL/GenBank/DDBJ databases">
        <title>Massilia psychrophilum sp. nov., a novel purple-pigmented bacterium isolated from Tianshan glacier, Xinjiang Municipality, China.</title>
        <authorList>
            <person name="Wang H."/>
        </authorList>
    </citation>
    <scope>NUCLEOTIDE SEQUENCE [LARGE SCALE GENOMIC DNA]</scope>
    <source>
        <strain evidence="12 13">JCM 30813</strain>
    </source>
</reference>
<keyword evidence="4" id="KW-0488">Methylation</keyword>
<dbReference type="InterPro" id="IPR045584">
    <property type="entry name" value="Pilin-like"/>
</dbReference>
<dbReference type="GO" id="GO:0005886">
    <property type="term" value="C:plasma membrane"/>
    <property type="evidence" value="ECO:0007669"/>
    <property type="project" value="UniProtKB-SubCell"/>
</dbReference>
<evidence type="ECO:0000256" key="9">
    <source>
        <dbReference type="ARBA" id="ARBA00025772"/>
    </source>
</evidence>
<comment type="caution">
    <text evidence="12">The sequence shown here is derived from an EMBL/GenBank/DDBJ whole genome shotgun (WGS) entry which is preliminary data.</text>
</comment>
<accession>A0A2G8T0S6</accession>
<dbReference type="Pfam" id="PF07963">
    <property type="entry name" value="N_methyl"/>
    <property type="match status" value="1"/>
</dbReference>
<sequence length="155" mass="15923">MVSARRAAGFTLPELMAVLAIIAVLSAMAAPSFGSMIAAQRTKGAASDLFTALTRTRSEAIKRNTEVSLTPASTGWQGGWHIPNPADTGNLLDDHGPLTALTVSGPASVVYLANGRLKGATLPSFELAAGDTTARCIKIDLSGRPFQTATACAAP</sequence>
<evidence type="ECO:0000256" key="7">
    <source>
        <dbReference type="ARBA" id="ARBA00022989"/>
    </source>
</evidence>
<organism evidence="12 13">
    <name type="scientific">Massilia psychrophila</name>
    <dbReference type="NCBI Taxonomy" id="1603353"/>
    <lineage>
        <taxon>Bacteria</taxon>
        <taxon>Pseudomonadati</taxon>
        <taxon>Pseudomonadota</taxon>
        <taxon>Betaproteobacteria</taxon>
        <taxon>Burkholderiales</taxon>
        <taxon>Oxalobacteraceae</taxon>
        <taxon>Telluria group</taxon>
        <taxon>Massilia</taxon>
    </lineage>
</organism>
<comment type="subcellular location">
    <subcellularLocation>
        <location evidence="1">Cell inner membrane</location>
        <topology evidence="1">Single-pass membrane protein</topology>
    </subcellularLocation>
</comment>
<dbReference type="Pfam" id="PF12019">
    <property type="entry name" value="GspH"/>
    <property type="match status" value="1"/>
</dbReference>
<evidence type="ECO:0000256" key="1">
    <source>
        <dbReference type="ARBA" id="ARBA00004377"/>
    </source>
</evidence>
<gene>
    <name evidence="12" type="ORF">CR103_11730</name>
</gene>
<dbReference type="GO" id="GO:0015627">
    <property type="term" value="C:type II protein secretion system complex"/>
    <property type="evidence" value="ECO:0007669"/>
    <property type="project" value="InterPro"/>
</dbReference>
<dbReference type="AlphaFoldDB" id="A0A2G8T0S6"/>
<dbReference type="InterPro" id="IPR012902">
    <property type="entry name" value="N_methyl_site"/>
</dbReference>
<feature type="domain" description="General secretion pathway GspH" evidence="11">
    <location>
        <begin position="45"/>
        <end position="143"/>
    </location>
</feature>
<keyword evidence="6" id="KW-0812">Transmembrane</keyword>
<name>A0A2G8T0S6_9BURK</name>
<evidence type="ECO:0000256" key="5">
    <source>
        <dbReference type="ARBA" id="ARBA00022519"/>
    </source>
</evidence>
<evidence type="ECO:0000256" key="3">
    <source>
        <dbReference type="ARBA" id="ARBA00022475"/>
    </source>
</evidence>
<keyword evidence="5" id="KW-0997">Cell inner membrane</keyword>
<dbReference type="NCBIfam" id="TIGR02532">
    <property type="entry name" value="IV_pilin_GFxxxE"/>
    <property type="match status" value="1"/>
</dbReference>
<evidence type="ECO:0000256" key="10">
    <source>
        <dbReference type="ARBA" id="ARBA00030775"/>
    </source>
</evidence>
<dbReference type="InterPro" id="IPR022346">
    <property type="entry name" value="T2SS_GspH"/>
</dbReference>
<dbReference type="SUPFAM" id="SSF54523">
    <property type="entry name" value="Pili subunits"/>
    <property type="match status" value="1"/>
</dbReference>
<comment type="similarity">
    <text evidence="9">Belongs to the GSP H family.</text>
</comment>
<keyword evidence="8" id="KW-0472">Membrane</keyword>
<keyword evidence="7" id="KW-1133">Transmembrane helix</keyword>
<dbReference type="EMBL" id="PDOB01000016">
    <property type="protein sequence ID" value="PIL39582.1"/>
    <property type="molecule type" value="Genomic_DNA"/>
</dbReference>
<keyword evidence="3" id="KW-1003">Cell membrane</keyword>
<keyword evidence="13" id="KW-1185">Reference proteome</keyword>
<dbReference type="GO" id="GO:0015628">
    <property type="term" value="P:protein secretion by the type II secretion system"/>
    <property type="evidence" value="ECO:0007669"/>
    <property type="project" value="InterPro"/>
</dbReference>
<dbReference type="OrthoDB" id="9180128at2"/>
<evidence type="ECO:0000313" key="12">
    <source>
        <dbReference type="EMBL" id="PIL39582.1"/>
    </source>
</evidence>
<evidence type="ECO:0000256" key="6">
    <source>
        <dbReference type="ARBA" id="ARBA00022692"/>
    </source>
</evidence>
<evidence type="ECO:0000259" key="11">
    <source>
        <dbReference type="Pfam" id="PF12019"/>
    </source>
</evidence>
<dbReference type="PROSITE" id="PS00409">
    <property type="entry name" value="PROKAR_NTER_METHYL"/>
    <property type="match status" value="1"/>
</dbReference>
<evidence type="ECO:0000256" key="8">
    <source>
        <dbReference type="ARBA" id="ARBA00023136"/>
    </source>
</evidence>
<proteinExistence type="inferred from homology"/>
<dbReference type="RefSeq" id="WP_099916171.1">
    <property type="nucleotide sequence ID" value="NZ_BMHS01000009.1"/>
</dbReference>
<evidence type="ECO:0000313" key="13">
    <source>
        <dbReference type="Proteomes" id="UP000228593"/>
    </source>
</evidence>
<evidence type="ECO:0000256" key="4">
    <source>
        <dbReference type="ARBA" id="ARBA00022481"/>
    </source>
</evidence>